<feature type="transmembrane region" description="Helical" evidence="5">
    <location>
        <begin position="61"/>
        <end position="83"/>
    </location>
</feature>
<dbReference type="AlphaFoldDB" id="H5SNV7"/>
<feature type="transmembrane region" description="Helical" evidence="5">
    <location>
        <begin position="162"/>
        <end position="182"/>
    </location>
</feature>
<dbReference type="GO" id="GO:0016020">
    <property type="term" value="C:membrane"/>
    <property type="evidence" value="ECO:0007669"/>
    <property type="project" value="UniProtKB-SubCell"/>
</dbReference>
<evidence type="ECO:0000256" key="1">
    <source>
        <dbReference type="ARBA" id="ARBA00004141"/>
    </source>
</evidence>
<dbReference type="EMBL" id="AP011785">
    <property type="protein sequence ID" value="BAL57843.1"/>
    <property type="molecule type" value="Genomic_DNA"/>
</dbReference>
<gene>
    <name evidence="7" type="ORF">HGMM_F52E02C26</name>
</gene>
<accession>H5SNV7</accession>
<keyword evidence="2 5" id="KW-0812">Transmembrane</keyword>
<keyword evidence="4 5" id="KW-0472">Membrane</keyword>
<reference evidence="7" key="1">
    <citation type="journal article" date="2005" name="Environ. Microbiol.">
        <title>Genetic and functional properties of uncultivated thermophilic crenarchaeotes from a subsurface gold mine as revealed by analysis of genome fragments.</title>
        <authorList>
            <person name="Nunoura T."/>
            <person name="Hirayama H."/>
            <person name="Takami H."/>
            <person name="Oida H."/>
            <person name="Nishi S."/>
            <person name="Shimamura S."/>
            <person name="Suzuki Y."/>
            <person name="Inagaki F."/>
            <person name="Takai K."/>
            <person name="Nealson K.H."/>
            <person name="Horikoshi K."/>
        </authorList>
    </citation>
    <scope>NUCLEOTIDE SEQUENCE</scope>
</reference>
<comment type="subcellular location">
    <subcellularLocation>
        <location evidence="1">Membrane</location>
        <topology evidence="1">Multi-pass membrane protein</topology>
    </subcellularLocation>
</comment>
<feature type="transmembrane region" description="Helical" evidence="5">
    <location>
        <begin position="120"/>
        <end position="142"/>
    </location>
</feature>
<dbReference type="PANTHER" id="PTHR37422:SF23">
    <property type="entry name" value="TEICHURONIC ACID BIOSYNTHESIS PROTEIN TUAE"/>
    <property type="match status" value="1"/>
</dbReference>
<dbReference type="GO" id="GO:0016874">
    <property type="term" value="F:ligase activity"/>
    <property type="evidence" value="ECO:0007669"/>
    <property type="project" value="UniProtKB-KW"/>
</dbReference>
<feature type="transmembrane region" description="Helical" evidence="5">
    <location>
        <begin position="230"/>
        <end position="251"/>
    </location>
</feature>
<proteinExistence type="predicted"/>
<keyword evidence="3 5" id="KW-1133">Transmembrane helix</keyword>
<dbReference type="InterPro" id="IPR007016">
    <property type="entry name" value="O-antigen_ligase-rel_domated"/>
</dbReference>
<feature type="transmembrane region" description="Helical" evidence="5">
    <location>
        <begin position="332"/>
        <end position="354"/>
    </location>
</feature>
<dbReference type="InterPro" id="IPR051533">
    <property type="entry name" value="WaaL-like"/>
</dbReference>
<evidence type="ECO:0000256" key="4">
    <source>
        <dbReference type="ARBA" id="ARBA00023136"/>
    </source>
</evidence>
<dbReference type="Pfam" id="PF04932">
    <property type="entry name" value="Wzy_C"/>
    <property type="match status" value="1"/>
</dbReference>
<evidence type="ECO:0000256" key="2">
    <source>
        <dbReference type="ARBA" id="ARBA00022692"/>
    </source>
</evidence>
<feature type="transmembrane region" description="Helical" evidence="5">
    <location>
        <begin position="203"/>
        <end position="224"/>
    </location>
</feature>
<keyword evidence="7" id="KW-0436">Ligase</keyword>
<feature type="transmembrane region" description="Helical" evidence="5">
    <location>
        <begin position="20"/>
        <end position="49"/>
    </location>
</feature>
<sequence>MGKGRYFCYVPAIGQYVRGLGFLLVAGGLAWSHSLISVGVGLLAVGVLADRRMWGLLGEGGLMRLHLPFVGLYVLHALSWFYTENAEQWWVEMRIKLPMLFLLPAAAVSWHGLPPLWRKVSLVAFHGSVLSVGLLTLGKVLANPTWALEEMRHSRYVPMVGGISHIYYAGLVGVGVLGLWIFPHGRVVRYVLLGLYAGVLHGLALRTGLVALYLTGALGLGWTVGRRNRLWAAAVLGAGMLGVVLLVRYFPPLRARWESLKEDLASYRPGGYITYASVGRRLAALEASWCVFLRSPLWGVGIADNQDAVFAQIPRLPYQWDKEWYILPHNQFVEYAVGLGLIGLGVFALFWVGALRERLGLLWVLWLVYWFLLLQGEAFLERQVGITAFLWGTGWVWAQLKAAKS</sequence>
<dbReference type="PANTHER" id="PTHR37422">
    <property type="entry name" value="TEICHURONIC ACID BIOSYNTHESIS PROTEIN TUAE"/>
    <property type="match status" value="1"/>
</dbReference>
<organism evidence="7">
    <name type="scientific">uncultured Bacteroidota bacterium</name>
    <dbReference type="NCBI Taxonomy" id="152509"/>
    <lineage>
        <taxon>Bacteria</taxon>
        <taxon>Pseudomonadati</taxon>
        <taxon>Bacteroidota</taxon>
        <taxon>environmental samples</taxon>
    </lineage>
</organism>
<protein>
    <submittedName>
        <fullName evidence="7">Lipid A core--O-antigen ligase</fullName>
    </submittedName>
</protein>
<feature type="domain" description="O-antigen ligase-related" evidence="6">
    <location>
        <begin position="197"/>
        <end position="347"/>
    </location>
</feature>
<name>H5SNV7_9BACT</name>
<feature type="transmembrane region" description="Helical" evidence="5">
    <location>
        <begin position="360"/>
        <end position="380"/>
    </location>
</feature>
<evidence type="ECO:0000256" key="3">
    <source>
        <dbReference type="ARBA" id="ARBA00022989"/>
    </source>
</evidence>
<evidence type="ECO:0000259" key="6">
    <source>
        <dbReference type="Pfam" id="PF04932"/>
    </source>
</evidence>
<evidence type="ECO:0000313" key="7">
    <source>
        <dbReference type="EMBL" id="BAL57843.1"/>
    </source>
</evidence>
<feature type="transmembrane region" description="Helical" evidence="5">
    <location>
        <begin position="95"/>
        <end position="113"/>
    </location>
</feature>
<reference evidence="7" key="2">
    <citation type="journal article" date="2012" name="PLoS ONE">
        <title>A Deeply Branching Thermophilic Bacterium with an Ancient Acetyl-CoA Pathway Dominates a Subsurface Ecosystem.</title>
        <authorList>
            <person name="Takami H."/>
            <person name="Noguchi H."/>
            <person name="Takaki Y."/>
            <person name="Uchiyama I."/>
            <person name="Toyoda A."/>
            <person name="Nishi S."/>
            <person name="Chee G.-J."/>
            <person name="Arai W."/>
            <person name="Nunoura T."/>
            <person name="Itoh T."/>
            <person name="Hattori M."/>
            <person name="Takai K."/>
        </authorList>
    </citation>
    <scope>NUCLEOTIDE SEQUENCE</scope>
</reference>
<evidence type="ECO:0000256" key="5">
    <source>
        <dbReference type="SAM" id="Phobius"/>
    </source>
</evidence>